<sequence>MVKYDFFLALIINISICNSWFKNIVPLIKETNFSLTKRNNIRETEGTGCNVNNDYYLYIVTV</sequence>
<dbReference type="EMBL" id="CP012850">
    <property type="protein sequence ID" value="ALI36906.1"/>
    <property type="molecule type" value="Genomic_DNA"/>
</dbReference>
<name>A0A654M2L6_9ARCH</name>
<proteinExistence type="predicted"/>
<accession>A0A654M2L6</accession>
<gene>
    <name evidence="1" type="ORF">NMY3_02716</name>
</gene>
<reference evidence="2" key="1">
    <citation type="submission" date="2015-10" db="EMBL/GenBank/DDBJ databases">
        <title>Niche specialization of a soil ammonia-oxidizing archaeon, Candidatus Nitrosocosmicus oleophilus.</title>
        <authorList>
            <person name="Jung M.-Y."/>
            <person name="Rhee S.-K."/>
        </authorList>
    </citation>
    <scope>NUCLEOTIDE SEQUENCE [LARGE SCALE GENOMIC DNA]</scope>
    <source>
        <strain evidence="2">MY3</strain>
    </source>
</reference>
<evidence type="ECO:0000313" key="2">
    <source>
        <dbReference type="Proteomes" id="UP000058925"/>
    </source>
</evidence>
<protein>
    <submittedName>
        <fullName evidence="1">Uncharacterized protein</fullName>
    </submittedName>
</protein>
<dbReference type="KEGG" id="taa:NMY3_02716"/>
<dbReference type="AlphaFoldDB" id="A0A654M2L6"/>
<evidence type="ECO:0000313" key="1">
    <source>
        <dbReference type="EMBL" id="ALI36906.1"/>
    </source>
</evidence>
<keyword evidence="2" id="KW-1185">Reference proteome</keyword>
<dbReference type="Proteomes" id="UP000058925">
    <property type="component" value="Chromosome"/>
</dbReference>
<organism evidence="1 2">
    <name type="scientific">Candidatus Nitrosocosmicus oleophilus</name>
    <dbReference type="NCBI Taxonomy" id="1353260"/>
    <lineage>
        <taxon>Archaea</taxon>
        <taxon>Nitrososphaerota</taxon>
        <taxon>Nitrososphaeria</taxon>
        <taxon>Nitrososphaerales</taxon>
        <taxon>Nitrososphaeraceae</taxon>
        <taxon>Candidatus Nitrosocosmicus</taxon>
    </lineage>
</organism>